<proteinExistence type="predicted"/>
<keyword evidence="3" id="KW-1185">Reference proteome</keyword>
<dbReference type="EMBL" id="MU005768">
    <property type="protein sequence ID" value="KAF2711011.1"/>
    <property type="molecule type" value="Genomic_DNA"/>
</dbReference>
<evidence type="ECO:0000313" key="3">
    <source>
        <dbReference type="Proteomes" id="UP000799428"/>
    </source>
</evidence>
<feature type="region of interest" description="Disordered" evidence="1">
    <location>
        <begin position="1"/>
        <end position="24"/>
    </location>
</feature>
<dbReference type="Proteomes" id="UP000799428">
    <property type="component" value="Unassembled WGS sequence"/>
</dbReference>
<dbReference type="OrthoDB" id="10688288at2759"/>
<reference evidence="2" key="1">
    <citation type="journal article" date="2020" name="Stud. Mycol.">
        <title>101 Dothideomycetes genomes: a test case for predicting lifestyles and emergence of pathogens.</title>
        <authorList>
            <person name="Haridas S."/>
            <person name="Albert R."/>
            <person name="Binder M."/>
            <person name="Bloem J."/>
            <person name="Labutti K."/>
            <person name="Salamov A."/>
            <person name="Andreopoulos B."/>
            <person name="Baker S."/>
            <person name="Barry K."/>
            <person name="Bills G."/>
            <person name="Bluhm B."/>
            <person name="Cannon C."/>
            <person name="Castanera R."/>
            <person name="Culley D."/>
            <person name="Daum C."/>
            <person name="Ezra D."/>
            <person name="Gonzalez J."/>
            <person name="Henrissat B."/>
            <person name="Kuo A."/>
            <person name="Liang C."/>
            <person name="Lipzen A."/>
            <person name="Lutzoni F."/>
            <person name="Magnuson J."/>
            <person name="Mondo S."/>
            <person name="Nolan M."/>
            <person name="Ohm R."/>
            <person name="Pangilinan J."/>
            <person name="Park H.-J."/>
            <person name="Ramirez L."/>
            <person name="Alfaro M."/>
            <person name="Sun H."/>
            <person name="Tritt A."/>
            <person name="Yoshinaga Y."/>
            <person name="Zwiers L.-H."/>
            <person name="Turgeon B."/>
            <person name="Goodwin S."/>
            <person name="Spatafora J."/>
            <person name="Crous P."/>
            <person name="Grigoriev I."/>
        </authorList>
    </citation>
    <scope>NUCLEOTIDE SEQUENCE</scope>
    <source>
        <strain evidence="2">CBS 279.74</strain>
    </source>
</reference>
<organism evidence="2 3">
    <name type="scientific">Pleomassaria siparia CBS 279.74</name>
    <dbReference type="NCBI Taxonomy" id="1314801"/>
    <lineage>
        <taxon>Eukaryota</taxon>
        <taxon>Fungi</taxon>
        <taxon>Dikarya</taxon>
        <taxon>Ascomycota</taxon>
        <taxon>Pezizomycotina</taxon>
        <taxon>Dothideomycetes</taxon>
        <taxon>Pleosporomycetidae</taxon>
        <taxon>Pleosporales</taxon>
        <taxon>Pleomassariaceae</taxon>
        <taxon>Pleomassaria</taxon>
    </lineage>
</organism>
<dbReference type="AlphaFoldDB" id="A0A6G1KEZ8"/>
<protein>
    <submittedName>
        <fullName evidence="2">Uncharacterized protein</fullName>
    </submittedName>
</protein>
<name>A0A6G1KEZ8_9PLEO</name>
<gene>
    <name evidence="2" type="ORF">K504DRAFT_489961</name>
</gene>
<sequence>MVPPSPVSWGPSPTDNTPATTATPATPAITREESSLFELVQHDFNQADIHNLLRLGPTVVDKLFGLLEKKGQAGTKRLLESLEGVPERDIDVYVRAYIVSNIRRCSNRPPSDSIAPAPALVRNSPAPARHNLLKRPASPSPSISIETKRTAATRADRPCPYCGDITNKYEKTSVKHFCTHIPQVIFPHLQVNLKDPEFQELLIACGFCPSVSPAIISNNYNPTLEVKKAFLGIEKLNKHTFESHTKFALGHGPEWSLDTCLMNQLSGEPNMQAMFHALLVAKHPHNLPVLHWAQTVETRSLLHELQIIGGKVYSKSYADADDNKVMQNLVQKAYSLALKSVPTSIPSKLPDQTMRNERSLESPITFQPTHGSIYRSSHNTSNLNVSTIVPQSNQFGRGTWIGQDCYASNLYMSPAPQSGDWTMSDQSNDALQQFYGSQAQTRWHHDQSTMALNNMTLNNMAPNSMASNNMAPNTMAPNNIVPNNIALNNIAPTNITANNMVQNNKYSHTDHANLSTYTNHKYNPTL</sequence>
<evidence type="ECO:0000256" key="1">
    <source>
        <dbReference type="SAM" id="MobiDB-lite"/>
    </source>
</evidence>
<accession>A0A6G1KEZ8</accession>
<evidence type="ECO:0000313" key="2">
    <source>
        <dbReference type="EMBL" id="KAF2711011.1"/>
    </source>
</evidence>
<feature type="compositionally biased region" description="Low complexity" evidence="1">
    <location>
        <begin position="7"/>
        <end position="24"/>
    </location>
</feature>